<evidence type="ECO:0000256" key="1">
    <source>
        <dbReference type="SAM" id="Coils"/>
    </source>
</evidence>
<reference evidence="4" key="1">
    <citation type="submission" date="2012-12" db="EMBL/GenBank/DDBJ databases">
        <authorList>
            <person name="Hellsten U."/>
            <person name="Grimwood J."/>
            <person name="Chapman J.A."/>
            <person name="Shapiro H."/>
            <person name="Aerts A."/>
            <person name="Otillar R.P."/>
            <person name="Terry A.Y."/>
            <person name="Boore J.L."/>
            <person name="Simakov O."/>
            <person name="Marletaz F."/>
            <person name="Cho S.-J."/>
            <person name="Edsinger-Gonzales E."/>
            <person name="Havlak P."/>
            <person name="Kuo D.-H."/>
            <person name="Larsson T."/>
            <person name="Lv J."/>
            <person name="Arendt D."/>
            <person name="Savage R."/>
            <person name="Osoegawa K."/>
            <person name="de Jong P."/>
            <person name="Lindberg D.R."/>
            <person name="Seaver E.C."/>
            <person name="Weisblat D.A."/>
            <person name="Putnam N.H."/>
            <person name="Grigoriev I.V."/>
            <person name="Rokhsar D.S."/>
        </authorList>
    </citation>
    <scope>NUCLEOTIDE SEQUENCE</scope>
    <source>
        <strain evidence="4">I ESC-2004</strain>
    </source>
</reference>
<evidence type="ECO:0000313" key="4">
    <source>
        <dbReference type="Proteomes" id="UP000014760"/>
    </source>
</evidence>
<protein>
    <submittedName>
        <fullName evidence="2 3">Uncharacterized protein</fullName>
    </submittedName>
</protein>
<dbReference type="Gene3D" id="1.20.5.170">
    <property type="match status" value="1"/>
</dbReference>
<dbReference type="HOGENOM" id="CLU_790484_0_0_1"/>
<sequence length="351" mass="40042">MDRSGASSQAEVQGLLSEFRHLYEERLKKLDESDNGPDAQKTRLNILQSYVNDLTEQNEVLIQTVEELEREANQRVIHVEGKLDRATHTAKDYMTKCKELEKELRSVTLHVNKTEASYHELQRALDQSERSSSLNREESSNLRHDLNILAQVLSKLRMTGKWAVEDVKFRAVDFEQIFGSGSEMASLHSSEELLQQRVDDLRSQLEKSEDMIDRLRAELRATSRDQLAAKEIVHEKDQALSTSQNTLNSSLRREEAACNASTEKDLTLLRVNAELQQANAKIDALNKELLSRDRKISSLQADITELNHDIASKETDNASMLQKIREFQEESRCSNTENFEMAIAPDLENSA</sequence>
<dbReference type="Proteomes" id="UP000014760">
    <property type="component" value="Unassembled WGS sequence"/>
</dbReference>
<dbReference type="STRING" id="283909.R7VGF6"/>
<dbReference type="OrthoDB" id="6350415at2759"/>
<dbReference type="AlphaFoldDB" id="R7VGF6"/>
<dbReference type="OMA" id="GSTSGHM"/>
<proteinExistence type="predicted"/>
<dbReference type="EnsemblMetazoa" id="CapteT199760">
    <property type="protein sequence ID" value="CapteP199760"/>
    <property type="gene ID" value="CapteG199760"/>
</dbReference>
<keyword evidence="1" id="KW-0175">Coiled coil</keyword>
<gene>
    <name evidence="2" type="ORF">CAPTEDRAFT_199760</name>
</gene>
<feature type="coiled-coil region" evidence="1">
    <location>
        <begin position="268"/>
        <end position="330"/>
    </location>
</feature>
<accession>R7VGF6</accession>
<evidence type="ECO:0000313" key="2">
    <source>
        <dbReference type="EMBL" id="ELU17652.1"/>
    </source>
</evidence>
<dbReference type="EMBL" id="AMQN01016782">
    <property type="status" value="NOT_ANNOTATED_CDS"/>
    <property type="molecule type" value="Genomic_DNA"/>
</dbReference>
<reference evidence="3" key="3">
    <citation type="submission" date="2015-06" db="UniProtKB">
        <authorList>
            <consortium name="EnsemblMetazoa"/>
        </authorList>
    </citation>
    <scope>IDENTIFICATION</scope>
</reference>
<name>R7VGF6_CAPTE</name>
<dbReference type="EMBL" id="KB292398">
    <property type="protein sequence ID" value="ELU17652.1"/>
    <property type="molecule type" value="Genomic_DNA"/>
</dbReference>
<reference evidence="2 4" key="2">
    <citation type="journal article" date="2013" name="Nature">
        <title>Insights into bilaterian evolution from three spiralian genomes.</title>
        <authorList>
            <person name="Simakov O."/>
            <person name="Marletaz F."/>
            <person name="Cho S.J."/>
            <person name="Edsinger-Gonzales E."/>
            <person name="Havlak P."/>
            <person name="Hellsten U."/>
            <person name="Kuo D.H."/>
            <person name="Larsson T."/>
            <person name="Lv J."/>
            <person name="Arendt D."/>
            <person name="Savage R."/>
            <person name="Osoegawa K."/>
            <person name="de Jong P."/>
            <person name="Grimwood J."/>
            <person name="Chapman J.A."/>
            <person name="Shapiro H."/>
            <person name="Aerts A."/>
            <person name="Otillar R.P."/>
            <person name="Terry A.Y."/>
            <person name="Boore J.L."/>
            <person name="Grigoriev I.V."/>
            <person name="Lindberg D.R."/>
            <person name="Seaver E.C."/>
            <person name="Weisblat D.A."/>
            <person name="Putnam N.H."/>
            <person name="Rokhsar D.S."/>
        </authorList>
    </citation>
    <scope>NUCLEOTIDE SEQUENCE</scope>
    <source>
        <strain evidence="2 4">I ESC-2004</strain>
    </source>
</reference>
<feature type="coiled-coil region" evidence="1">
    <location>
        <begin position="191"/>
        <end position="225"/>
    </location>
</feature>
<dbReference type="EMBL" id="AMQN01016781">
    <property type="status" value="NOT_ANNOTATED_CDS"/>
    <property type="molecule type" value="Genomic_DNA"/>
</dbReference>
<dbReference type="SUPFAM" id="SSF57997">
    <property type="entry name" value="Tropomyosin"/>
    <property type="match status" value="1"/>
</dbReference>
<keyword evidence="4" id="KW-1185">Reference proteome</keyword>
<organism evidence="2">
    <name type="scientific">Capitella teleta</name>
    <name type="common">Polychaete worm</name>
    <dbReference type="NCBI Taxonomy" id="283909"/>
    <lineage>
        <taxon>Eukaryota</taxon>
        <taxon>Metazoa</taxon>
        <taxon>Spiralia</taxon>
        <taxon>Lophotrochozoa</taxon>
        <taxon>Annelida</taxon>
        <taxon>Polychaeta</taxon>
        <taxon>Sedentaria</taxon>
        <taxon>Scolecida</taxon>
        <taxon>Capitellidae</taxon>
        <taxon>Capitella</taxon>
    </lineage>
</organism>
<feature type="coiled-coil region" evidence="1">
    <location>
        <begin position="51"/>
        <end position="131"/>
    </location>
</feature>
<evidence type="ECO:0000313" key="3">
    <source>
        <dbReference type="EnsemblMetazoa" id="CapteP199760"/>
    </source>
</evidence>